<name>A0A4P9WNY6_9FUNG</name>
<dbReference type="EMBL" id="KZ994443">
    <property type="protein sequence ID" value="RKO92920.1"/>
    <property type="molecule type" value="Genomic_DNA"/>
</dbReference>
<evidence type="ECO:0000256" key="1">
    <source>
        <dbReference type="SAM" id="MobiDB-lite"/>
    </source>
</evidence>
<feature type="compositionally biased region" description="Basic and acidic residues" evidence="1">
    <location>
        <begin position="148"/>
        <end position="164"/>
    </location>
</feature>
<evidence type="ECO:0000313" key="3">
    <source>
        <dbReference type="Proteomes" id="UP000269721"/>
    </source>
</evidence>
<feature type="region of interest" description="Disordered" evidence="1">
    <location>
        <begin position="143"/>
        <end position="175"/>
    </location>
</feature>
<organism evidence="2 3">
    <name type="scientific">Blyttiomyces helicus</name>
    <dbReference type="NCBI Taxonomy" id="388810"/>
    <lineage>
        <taxon>Eukaryota</taxon>
        <taxon>Fungi</taxon>
        <taxon>Fungi incertae sedis</taxon>
        <taxon>Chytridiomycota</taxon>
        <taxon>Chytridiomycota incertae sedis</taxon>
        <taxon>Chytridiomycetes</taxon>
        <taxon>Chytridiomycetes incertae sedis</taxon>
        <taxon>Blyttiomyces</taxon>
    </lineage>
</organism>
<dbReference type="Proteomes" id="UP000269721">
    <property type="component" value="Unassembled WGS sequence"/>
</dbReference>
<reference evidence="3" key="1">
    <citation type="journal article" date="2018" name="Nat. Microbiol.">
        <title>Leveraging single-cell genomics to expand the fungal tree of life.</title>
        <authorList>
            <person name="Ahrendt S.R."/>
            <person name="Quandt C.A."/>
            <person name="Ciobanu D."/>
            <person name="Clum A."/>
            <person name="Salamov A."/>
            <person name="Andreopoulos B."/>
            <person name="Cheng J.F."/>
            <person name="Woyke T."/>
            <person name="Pelin A."/>
            <person name="Henrissat B."/>
            <person name="Reynolds N.K."/>
            <person name="Benny G.L."/>
            <person name="Smith M.E."/>
            <person name="James T.Y."/>
            <person name="Grigoriev I.V."/>
        </authorList>
    </citation>
    <scope>NUCLEOTIDE SEQUENCE [LARGE SCALE GENOMIC DNA]</scope>
</reference>
<proteinExistence type="predicted"/>
<gene>
    <name evidence="2" type="ORF">BDK51DRAFT_43858</name>
</gene>
<protein>
    <submittedName>
        <fullName evidence="2">Uncharacterized protein</fullName>
    </submittedName>
</protein>
<evidence type="ECO:0000313" key="2">
    <source>
        <dbReference type="EMBL" id="RKO92920.1"/>
    </source>
</evidence>
<accession>A0A4P9WNY6</accession>
<dbReference type="AlphaFoldDB" id="A0A4P9WNY6"/>
<keyword evidence="3" id="KW-1185">Reference proteome</keyword>
<sequence length="207" mass="22229">MAVMASIVVARHSSKGADCRAYGRSPTPWTGLSAILPSESPSFAFSRRPPTTIAAKFTGARDPPARAVRVARKQPPLIHPKAPQRSLLLCRSQKDCPRMYRGSPEGGRATQGPGISLPRNVSRVFWRPTSGCCLANWKTLGGPGLEGTRARKEELGKPRRREAEPPWSDSFGPRRPVPHLAGVGISAPVPLSAASCFSSASKRLSDI</sequence>